<gene>
    <name evidence="2" type="ORF">TARUN_7447</name>
</gene>
<sequence length="67" mass="7154">MDINTESGDPGASVCGRGKLHSGARRSNRKDSREGDAEFGSNGEFVGSAAEQMRSKFTPGMQRFAES</sequence>
<dbReference type="EMBL" id="PXOA01000498">
    <property type="protein sequence ID" value="RFU74795.1"/>
    <property type="molecule type" value="Genomic_DNA"/>
</dbReference>
<feature type="compositionally biased region" description="Basic residues" evidence="1">
    <location>
        <begin position="18"/>
        <end position="28"/>
    </location>
</feature>
<dbReference type="AlphaFoldDB" id="A0A395NFC7"/>
<comment type="caution">
    <text evidence="2">The sequence shown here is derived from an EMBL/GenBank/DDBJ whole genome shotgun (WGS) entry which is preliminary data.</text>
</comment>
<proteinExistence type="predicted"/>
<reference evidence="2 3" key="1">
    <citation type="journal article" date="2018" name="PLoS Pathog.">
        <title>Evolution of structural diversity of trichothecenes, a family of toxins produced by plant pathogenic and entomopathogenic fungi.</title>
        <authorList>
            <person name="Proctor R.H."/>
            <person name="McCormick S.P."/>
            <person name="Kim H.S."/>
            <person name="Cardoza R.E."/>
            <person name="Stanley A.M."/>
            <person name="Lindo L."/>
            <person name="Kelly A."/>
            <person name="Brown D.W."/>
            <person name="Lee T."/>
            <person name="Vaughan M.M."/>
            <person name="Alexander N.J."/>
            <person name="Busman M."/>
            <person name="Gutierrez S."/>
        </authorList>
    </citation>
    <scope>NUCLEOTIDE SEQUENCE [LARGE SCALE GENOMIC DNA]</scope>
    <source>
        <strain evidence="2 3">IBT 40837</strain>
    </source>
</reference>
<accession>A0A395NFC7</accession>
<organism evidence="2 3">
    <name type="scientific">Trichoderma arundinaceum</name>
    <dbReference type="NCBI Taxonomy" id="490622"/>
    <lineage>
        <taxon>Eukaryota</taxon>
        <taxon>Fungi</taxon>
        <taxon>Dikarya</taxon>
        <taxon>Ascomycota</taxon>
        <taxon>Pezizomycotina</taxon>
        <taxon>Sordariomycetes</taxon>
        <taxon>Hypocreomycetidae</taxon>
        <taxon>Hypocreales</taxon>
        <taxon>Hypocreaceae</taxon>
        <taxon>Trichoderma</taxon>
    </lineage>
</organism>
<name>A0A395NFC7_TRIAR</name>
<evidence type="ECO:0000313" key="2">
    <source>
        <dbReference type="EMBL" id="RFU74795.1"/>
    </source>
</evidence>
<feature type="non-terminal residue" evidence="2">
    <location>
        <position position="67"/>
    </location>
</feature>
<protein>
    <submittedName>
        <fullName evidence="2">Uncharacterized protein</fullName>
    </submittedName>
</protein>
<evidence type="ECO:0000313" key="3">
    <source>
        <dbReference type="Proteomes" id="UP000266272"/>
    </source>
</evidence>
<keyword evidence="3" id="KW-1185">Reference proteome</keyword>
<evidence type="ECO:0000256" key="1">
    <source>
        <dbReference type="SAM" id="MobiDB-lite"/>
    </source>
</evidence>
<feature type="region of interest" description="Disordered" evidence="1">
    <location>
        <begin position="1"/>
        <end position="67"/>
    </location>
</feature>
<dbReference type="Proteomes" id="UP000266272">
    <property type="component" value="Unassembled WGS sequence"/>
</dbReference>